<accession>A0A0P1FUX9</accession>
<keyword evidence="1" id="KW-0732">Signal</keyword>
<evidence type="ECO:0000313" key="2">
    <source>
        <dbReference type="EMBL" id="CUH70050.1"/>
    </source>
</evidence>
<protein>
    <submittedName>
        <fullName evidence="3">Uncharacterized protein</fullName>
    </submittedName>
</protein>
<evidence type="ECO:0000313" key="3">
    <source>
        <dbReference type="EMBL" id="CUH72320.1"/>
    </source>
</evidence>
<dbReference type="Proteomes" id="UP000051887">
    <property type="component" value="Unassembled WGS sequence"/>
</dbReference>
<dbReference type="Proteomes" id="UP000051086">
    <property type="component" value="Unassembled WGS sequence"/>
</dbReference>
<evidence type="ECO:0000313" key="4">
    <source>
        <dbReference type="Proteomes" id="UP000051086"/>
    </source>
</evidence>
<keyword evidence="4" id="KW-1185">Reference proteome</keyword>
<feature type="chain" id="PRO_5009792538" evidence="1">
    <location>
        <begin position="29"/>
        <end position="186"/>
    </location>
</feature>
<name>A0A0P1FUX9_9RHOB</name>
<gene>
    <name evidence="2" type="ORF">TL5118_04025</name>
    <name evidence="3" type="ORF">TL5120_02116</name>
</gene>
<reference evidence="3 5" key="2">
    <citation type="submission" date="2015-09" db="EMBL/GenBank/DDBJ databases">
        <authorList>
            <consortium name="Swine Surveillance"/>
        </authorList>
    </citation>
    <scope>NUCLEOTIDE SEQUENCE [LARGE SCALE GENOMIC DNA]</scope>
    <source>
        <strain evidence="3 5">5120</strain>
    </source>
</reference>
<sequence length="186" mass="19895">MRSWALRFLGHSCHALLCVPMMVQPVQADPMVDFIIEQFQEQCDAEQANFHGIDDDLDAPLQGVLSLSEDAIYDIALTPDGVTGTVLYNEFHCTNVGYGWCGSGGCGFHLIVDGVAFFRRSGFRPSSVTQGDDTFVLIPIHGSGCVTSDGNSGAGADPCYVVATWDADAATFRSKGGEIDLSPLNP</sequence>
<evidence type="ECO:0000313" key="5">
    <source>
        <dbReference type="Proteomes" id="UP000051887"/>
    </source>
</evidence>
<dbReference type="AlphaFoldDB" id="A0A0P1FUX9"/>
<feature type="signal peptide" evidence="1">
    <location>
        <begin position="1"/>
        <end position="28"/>
    </location>
</feature>
<organism evidence="3 5">
    <name type="scientific">Thalassovita autumnalis</name>
    <dbReference type="NCBI Taxonomy" id="2072972"/>
    <lineage>
        <taxon>Bacteria</taxon>
        <taxon>Pseudomonadati</taxon>
        <taxon>Pseudomonadota</taxon>
        <taxon>Alphaproteobacteria</taxon>
        <taxon>Rhodobacterales</taxon>
        <taxon>Roseobacteraceae</taxon>
        <taxon>Thalassovita</taxon>
    </lineage>
</organism>
<dbReference type="EMBL" id="CYSB01000041">
    <property type="protein sequence ID" value="CUH70050.1"/>
    <property type="molecule type" value="Genomic_DNA"/>
</dbReference>
<dbReference type="EMBL" id="CYSC01000031">
    <property type="protein sequence ID" value="CUH72320.1"/>
    <property type="molecule type" value="Genomic_DNA"/>
</dbReference>
<proteinExistence type="predicted"/>
<reference evidence="2 4" key="1">
    <citation type="submission" date="2015-09" db="EMBL/GenBank/DDBJ databases">
        <authorList>
            <person name="Rodrigo-Torres L."/>
            <person name="Arahal D.R."/>
        </authorList>
    </citation>
    <scope>NUCLEOTIDE SEQUENCE [LARGE SCALE GENOMIC DNA]</scope>
    <source>
        <strain evidence="2 4">CECT 5118</strain>
    </source>
</reference>
<evidence type="ECO:0000256" key="1">
    <source>
        <dbReference type="SAM" id="SignalP"/>
    </source>
</evidence>